<comment type="similarity">
    <text evidence="2">Belongs to the peptidase M50A family.</text>
</comment>
<accession>A0AB40B571</accession>
<evidence type="ECO:0000256" key="6">
    <source>
        <dbReference type="ARBA" id="ARBA00032658"/>
    </source>
</evidence>
<dbReference type="PANTHER" id="PTHR13325:SF3">
    <property type="entry name" value="MEMBRANE-BOUND TRANSCRIPTION FACTOR SITE-2 PROTEASE"/>
    <property type="match status" value="1"/>
</dbReference>
<keyword evidence="10" id="KW-0645">Protease</keyword>
<sequence length="540" mass="60259">MARRRVGRTMRSQSVLPLRAGHRLPNSLSCWFCDFRIYAFNDRLFSFGWRHARFLKVWFAIGVAFSFVALIGSIMILLWELAGNFHLGREISVHDHRSVNWLFGTTSLVPGLSLSVMDTVIIVFSTLFSVAIHELGHAIAAASTGLQIEYIAVFLAIIFPGALVAFNYDLLQSLPRFSMLRIYCAGIWLNAVCCAVCGLLMFCLPLLLSPLYIHDEGPMVLEVPPVSPLSKYLTRGDVILSVDGANISNSYEWMKNMQEVDSRKRNDPYSAQNSHSQAVNHGKGYCVPNSLLEGSMTLLADDQFSCPDELAAFTSLSCYNSSSLIENRNGGSENNNGGSENNGMETKHCLIAKDVIKLRKCGDGWLMTGKNNCACSEEESCMKPVLIPSMSWVEVSYSSPYTPQCSKPNERWQLQSYESGLMSCGGTFVFLGDILTMAHSLQLSSYRPRLPFMIFSAYIPVLFEKILACTFHVSATLGFLNSLPVFFLDGESILETGLCYITWLNTKCRRRVLQFCLVGGTLLSTIVFLWTFYCVLVIHN</sequence>
<keyword evidence="4 7" id="KW-1133">Transmembrane helix</keyword>
<dbReference type="RefSeq" id="XP_039121859.1">
    <property type="nucleotide sequence ID" value="XM_039265925.1"/>
</dbReference>
<reference evidence="10" key="1">
    <citation type="submission" date="2025-08" db="UniProtKB">
        <authorList>
            <consortium name="RefSeq"/>
        </authorList>
    </citation>
    <scope>IDENTIFICATION</scope>
</reference>
<feature type="transmembrane region" description="Helical" evidence="7">
    <location>
        <begin position="148"/>
        <end position="168"/>
    </location>
</feature>
<dbReference type="SUPFAM" id="SSF50156">
    <property type="entry name" value="PDZ domain-like"/>
    <property type="match status" value="1"/>
</dbReference>
<evidence type="ECO:0000256" key="7">
    <source>
        <dbReference type="SAM" id="Phobius"/>
    </source>
</evidence>
<proteinExistence type="inferred from homology"/>
<keyword evidence="9" id="KW-1185">Reference proteome</keyword>
<evidence type="ECO:0000313" key="9">
    <source>
        <dbReference type="Proteomes" id="UP001515500"/>
    </source>
</evidence>
<dbReference type="InterPro" id="IPR008915">
    <property type="entry name" value="Peptidase_M50"/>
</dbReference>
<dbReference type="GO" id="GO:1900457">
    <property type="term" value="P:regulation of brassinosteroid mediated signaling pathway"/>
    <property type="evidence" value="ECO:0007669"/>
    <property type="project" value="EnsemblPlants"/>
</dbReference>
<name>A0AB40B571_DIOCR</name>
<dbReference type="InterPro" id="IPR036034">
    <property type="entry name" value="PDZ_sf"/>
</dbReference>
<evidence type="ECO:0000313" key="10">
    <source>
        <dbReference type="RefSeq" id="XP_039121859.1"/>
    </source>
</evidence>
<dbReference type="PRINTS" id="PR01000">
    <property type="entry name" value="SREBPS2PTASE"/>
</dbReference>
<gene>
    <name evidence="10" type="primary">LOC120258497</name>
</gene>
<evidence type="ECO:0000256" key="5">
    <source>
        <dbReference type="ARBA" id="ARBA00023136"/>
    </source>
</evidence>
<dbReference type="Pfam" id="PF02163">
    <property type="entry name" value="Peptidase_M50"/>
    <property type="match status" value="1"/>
</dbReference>
<dbReference type="GO" id="GO:0031293">
    <property type="term" value="P:membrane protein intracellular domain proteolysis"/>
    <property type="evidence" value="ECO:0007669"/>
    <property type="project" value="TreeGrafter"/>
</dbReference>
<feature type="domain" description="Peptidase M50" evidence="8">
    <location>
        <begin position="125"/>
        <end position="498"/>
    </location>
</feature>
<dbReference type="GO" id="GO:0004222">
    <property type="term" value="F:metalloendopeptidase activity"/>
    <property type="evidence" value="ECO:0007669"/>
    <property type="project" value="EnsemblPlants"/>
</dbReference>
<evidence type="ECO:0000256" key="3">
    <source>
        <dbReference type="ARBA" id="ARBA00022692"/>
    </source>
</evidence>
<dbReference type="PANTHER" id="PTHR13325">
    <property type="entry name" value="PROTEASE M50 MEMBRANE-BOUND TRANSCRIPTION FACTOR SITE 2 PROTEASE"/>
    <property type="match status" value="1"/>
</dbReference>
<dbReference type="GO" id="GO:0000139">
    <property type="term" value="C:Golgi membrane"/>
    <property type="evidence" value="ECO:0007669"/>
    <property type="project" value="EnsemblPlants"/>
</dbReference>
<dbReference type="GeneID" id="120258497"/>
<keyword evidence="10" id="KW-0378">Hydrolase</keyword>
<dbReference type="GO" id="GO:0071475">
    <property type="term" value="P:cellular hyperosmotic salinity response"/>
    <property type="evidence" value="ECO:0007669"/>
    <property type="project" value="EnsemblPlants"/>
</dbReference>
<organism evidence="9 10">
    <name type="scientific">Dioscorea cayennensis subsp. rotundata</name>
    <name type="common">White Guinea yam</name>
    <name type="synonym">Dioscorea rotundata</name>
    <dbReference type="NCBI Taxonomy" id="55577"/>
    <lineage>
        <taxon>Eukaryota</taxon>
        <taxon>Viridiplantae</taxon>
        <taxon>Streptophyta</taxon>
        <taxon>Embryophyta</taxon>
        <taxon>Tracheophyta</taxon>
        <taxon>Spermatophyta</taxon>
        <taxon>Magnoliopsida</taxon>
        <taxon>Liliopsida</taxon>
        <taxon>Dioscoreales</taxon>
        <taxon>Dioscoreaceae</taxon>
        <taxon>Dioscorea</taxon>
    </lineage>
</organism>
<evidence type="ECO:0000259" key="8">
    <source>
        <dbReference type="Pfam" id="PF02163"/>
    </source>
</evidence>
<evidence type="ECO:0000256" key="1">
    <source>
        <dbReference type="ARBA" id="ARBA00004127"/>
    </source>
</evidence>
<dbReference type="InterPro" id="IPR001193">
    <property type="entry name" value="MBTPS2"/>
</dbReference>
<keyword evidence="5 7" id="KW-0472">Membrane</keyword>
<feature type="transmembrane region" description="Helical" evidence="7">
    <location>
        <begin position="515"/>
        <end position="538"/>
    </location>
</feature>
<feature type="transmembrane region" description="Helical" evidence="7">
    <location>
        <begin position="57"/>
        <end position="79"/>
    </location>
</feature>
<feature type="transmembrane region" description="Helical" evidence="7">
    <location>
        <begin position="112"/>
        <end position="136"/>
    </location>
</feature>
<feature type="transmembrane region" description="Helical" evidence="7">
    <location>
        <begin position="180"/>
        <end position="208"/>
    </location>
</feature>
<evidence type="ECO:0000256" key="2">
    <source>
        <dbReference type="ARBA" id="ARBA00009989"/>
    </source>
</evidence>
<keyword evidence="3 7" id="KW-0812">Transmembrane</keyword>
<dbReference type="Proteomes" id="UP001515500">
    <property type="component" value="Chromosome 4"/>
</dbReference>
<comment type="subcellular location">
    <subcellularLocation>
        <location evidence="1">Endomembrane system</location>
        <topology evidence="1">Multi-pass membrane protein</topology>
    </subcellularLocation>
</comment>
<evidence type="ECO:0000256" key="4">
    <source>
        <dbReference type="ARBA" id="ARBA00022989"/>
    </source>
</evidence>
<dbReference type="AlphaFoldDB" id="A0AB40B571"/>
<protein>
    <recommendedName>
        <fullName evidence="6">Endopeptidase S2P</fullName>
    </recommendedName>
</protein>
<dbReference type="GO" id="GO:1905897">
    <property type="term" value="P:regulation of response to endoplasmic reticulum stress"/>
    <property type="evidence" value="ECO:0007669"/>
    <property type="project" value="EnsemblPlants"/>
</dbReference>